<comment type="caution">
    <text evidence="1">The sequence shown here is derived from an EMBL/GenBank/DDBJ whole genome shotgun (WGS) entry which is preliminary data.</text>
</comment>
<accession>A0A7X5TTD2</accession>
<evidence type="ECO:0000313" key="1">
    <source>
        <dbReference type="EMBL" id="NIH54501.1"/>
    </source>
</evidence>
<dbReference type="RefSeq" id="WP_167150870.1">
    <property type="nucleotide sequence ID" value="NZ_JAAMOX010000002.1"/>
</dbReference>
<dbReference type="InterPro" id="IPR023982">
    <property type="entry name" value="CHP04029_CMD-like"/>
</dbReference>
<dbReference type="SUPFAM" id="SSF69118">
    <property type="entry name" value="AhpD-like"/>
    <property type="match status" value="1"/>
</dbReference>
<name>A0A7X5TTD2_9MICO</name>
<dbReference type="InterPro" id="IPR029032">
    <property type="entry name" value="AhpD-like"/>
</dbReference>
<gene>
    <name evidence="1" type="ORF">FHX76_002397</name>
</gene>
<dbReference type="Gene3D" id="1.20.1290.10">
    <property type="entry name" value="AhpD-like"/>
    <property type="match status" value="1"/>
</dbReference>
<organism evidence="1 2">
    <name type="scientific">Lysinibacter cavernae</name>
    <dbReference type="NCBI Taxonomy" id="1640652"/>
    <lineage>
        <taxon>Bacteria</taxon>
        <taxon>Bacillati</taxon>
        <taxon>Actinomycetota</taxon>
        <taxon>Actinomycetes</taxon>
        <taxon>Micrococcales</taxon>
        <taxon>Microbacteriaceae</taxon>
        <taxon>Lysinibacter</taxon>
    </lineage>
</organism>
<dbReference type="AlphaFoldDB" id="A0A7X5TTD2"/>
<protein>
    <submittedName>
        <fullName evidence="1">CMD domain protein</fullName>
    </submittedName>
</protein>
<proteinExistence type="predicted"/>
<sequence>MSTTTATPDVNASDVIDGLLGSTPGDHIDTLRSLRPDARANAQRSYEALFQPVDASEFSLAERYAVATFVAGLHRDARLTSFYAAGVENPEQLAAVEAEIAAGKTEGPYGTYRETGLQSENQPGLEFEVTDAGRAALGDRLTAALEHAHFLVFHPRDSRPERLEKLLSAGWSTTGIVTLSQLIAFLTFQIRIVAGLSQLSQSTKGA</sequence>
<dbReference type="NCBIfam" id="TIGR04029">
    <property type="entry name" value="CMD_Avi_7170"/>
    <property type="match status" value="1"/>
</dbReference>
<dbReference type="Proteomes" id="UP000541033">
    <property type="component" value="Unassembled WGS sequence"/>
</dbReference>
<dbReference type="EMBL" id="JAAMOX010000002">
    <property type="protein sequence ID" value="NIH54501.1"/>
    <property type="molecule type" value="Genomic_DNA"/>
</dbReference>
<reference evidence="1 2" key="1">
    <citation type="submission" date="2020-02" db="EMBL/GenBank/DDBJ databases">
        <title>Sequencing the genomes of 1000 actinobacteria strains.</title>
        <authorList>
            <person name="Klenk H.-P."/>
        </authorList>
    </citation>
    <scope>NUCLEOTIDE SEQUENCE [LARGE SCALE GENOMIC DNA]</scope>
    <source>
        <strain evidence="1 2">DSM 27960</strain>
    </source>
</reference>
<evidence type="ECO:0000313" key="2">
    <source>
        <dbReference type="Proteomes" id="UP000541033"/>
    </source>
</evidence>
<keyword evidence="2" id="KW-1185">Reference proteome</keyword>